<protein>
    <submittedName>
        <fullName evidence="1">Uncharacterized protein</fullName>
    </submittedName>
</protein>
<comment type="caution">
    <text evidence="1">The sequence shown here is derived from an EMBL/GenBank/DDBJ whole genome shotgun (WGS) entry which is preliminary data.</text>
</comment>
<dbReference type="Proteomes" id="UP000814128">
    <property type="component" value="Unassembled WGS sequence"/>
</dbReference>
<reference evidence="1" key="2">
    <citation type="journal article" date="2022" name="New Phytol.">
        <title>Evolutionary transition to the ectomycorrhizal habit in the genomes of a hyperdiverse lineage of mushroom-forming fungi.</title>
        <authorList>
            <person name="Looney B."/>
            <person name="Miyauchi S."/>
            <person name="Morin E."/>
            <person name="Drula E."/>
            <person name="Courty P.E."/>
            <person name="Kohler A."/>
            <person name="Kuo A."/>
            <person name="LaButti K."/>
            <person name="Pangilinan J."/>
            <person name="Lipzen A."/>
            <person name="Riley R."/>
            <person name="Andreopoulos W."/>
            <person name="He G."/>
            <person name="Johnson J."/>
            <person name="Nolan M."/>
            <person name="Tritt A."/>
            <person name="Barry K.W."/>
            <person name="Grigoriev I.V."/>
            <person name="Nagy L.G."/>
            <person name="Hibbett D."/>
            <person name="Henrissat B."/>
            <person name="Matheny P.B."/>
            <person name="Labbe J."/>
            <person name="Martin F.M."/>
        </authorList>
    </citation>
    <scope>NUCLEOTIDE SEQUENCE</scope>
    <source>
        <strain evidence="1">EC-137</strain>
    </source>
</reference>
<reference evidence="1" key="1">
    <citation type="submission" date="2021-02" db="EMBL/GenBank/DDBJ databases">
        <authorList>
            <consortium name="DOE Joint Genome Institute"/>
            <person name="Ahrendt S."/>
            <person name="Looney B.P."/>
            <person name="Miyauchi S."/>
            <person name="Morin E."/>
            <person name="Drula E."/>
            <person name="Courty P.E."/>
            <person name="Chicoki N."/>
            <person name="Fauchery L."/>
            <person name="Kohler A."/>
            <person name="Kuo A."/>
            <person name="Labutti K."/>
            <person name="Pangilinan J."/>
            <person name="Lipzen A."/>
            <person name="Riley R."/>
            <person name="Andreopoulos W."/>
            <person name="He G."/>
            <person name="Johnson J."/>
            <person name="Barry K.W."/>
            <person name="Grigoriev I.V."/>
            <person name="Nagy L."/>
            <person name="Hibbett D."/>
            <person name="Henrissat B."/>
            <person name="Matheny P.B."/>
            <person name="Labbe J."/>
            <person name="Martin F."/>
        </authorList>
    </citation>
    <scope>NUCLEOTIDE SEQUENCE</scope>
    <source>
        <strain evidence="1">EC-137</strain>
    </source>
</reference>
<gene>
    <name evidence="1" type="ORF">K488DRAFT_92502</name>
</gene>
<dbReference type="EMBL" id="MU274509">
    <property type="protein sequence ID" value="KAI0026477.1"/>
    <property type="molecule type" value="Genomic_DNA"/>
</dbReference>
<proteinExistence type="predicted"/>
<name>A0ACB8Q4C9_9AGAM</name>
<evidence type="ECO:0000313" key="2">
    <source>
        <dbReference type="Proteomes" id="UP000814128"/>
    </source>
</evidence>
<sequence length="151" mass="15348">MPRGPAGGSRGFGPFVVRAAAVSAAYPSGDGRASQRVSVDTESWRVVSCDAGMAVSVSDTATRHGHNDVHSAPAGFTSQLRAGAGGPLRGRSRAPRTLTSRKGSQSESEGAGRNACAIDFFFPRHPARGSPGLAPPTYSTSTSALPGRAPG</sequence>
<evidence type="ECO:0000313" key="1">
    <source>
        <dbReference type="EMBL" id="KAI0026477.1"/>
    </source>
</evidence>
<organism evidence="1 2">
    <name type="scientific">Vararia minispora EC-137</name>
    <dbReference type="NCBI Taxonomy" id="1314806"/>
    <lineage>
        <taxon>Eukaryota</taxon>
        <taxon>Fungi</taxon>
        <taxon>Dikarya</taxon>
        <taxon>Basidiomycota</taxon>
        <taxon>Agaricomycotina</taxon>
        <taxon>Agaricomycetes</taxon>
        <taxon>Russulales</taxon>
        <taxon>Lachnocladiaceae</taxon>
        <taxon>Vararia</taxon>
    </lineage>
</organism>
<keyword evidence="2" id="KW-1185">Reference proteome</keyword>
<accession>A0ACB8Q4C9</accession>